<dbReference type="SUPFAM" id="SSF52540">
    <property type="entry name" value="P-loop containing nucleoside triphosphate hydrolases"/>
    <property type="match status" value="1"/>
</dbReference>
<dbReference type="Pfam" id="PF00580">
    <property type="entry name" value="UvrD-helicase"/>
    <property type="match status" value="1"/>
</dbReference>
<evidence type="ECO:0000256" key="4">
    <source>
        <dbReference type="ARBA" id="ARBA00022806"/>
    </source>
</evidence>
<keyword evidence="4 11" id="KW-0347">Helicase</keyword>
<dbReference type="InterPro" id="IPR027417">
    <property type="entry name" value="P-loop_NTPase"/>
</dbReference>
<keyword evidence="2 11" id="KW-0547">Nucleotide-binding</keyword>
<keyword evidence="7" id="KW-0413">Isomerase</keyword>
<evidence type="ECO:0000313" key="15">
    <source>
        <dbReference type="Proteomes" id="UP001357733"/>
    </source>
</evidence>
<dbReference type="EC" id="5.6.2.4" evidence="9"/>
<name>A0AAW9MZ46_9FIRM</name>
<dbReference type="PROSITE" id="PS51198">
    <property type="entry name" value="UVRD_HELICASE_ATP_BIND"/>
    <property type="match status" value="1"/>
</dbReference>
<dbReference type="CDD" id="cd18807">
    <property type="entry name" value="SF1_C_UvrD"/>
    <property type="match status" value="1"/>
</dbReference>
<sequence length="606" mass="71398">MELTESQKACVNHFEGPCLVLAVPGSGKTTVLINRIENLIKKGVGENEIMSITFSRSQALDMRERYKEKFQKNSYFSTIHALSYSIISSYMKANKRKINLIEGNNYVSKYSLIRRIYFDVNSSYMDDELLDEFFNSYSYIKNSMIDYNSYKHSNKLKNFPKLCQAYEKFKEDNFLIDFDDMLSLSFNILKKDEKLLKKVRKRAKFIQVDEAQDTSKIQLEIIKLIAYPLNNIFMVLDDDQSIYSFRGADTREILAFKNSYKDCKLYLIGDNFRSSKDIVRVSSKFILSNKNRFEKEFISVKDSLKPITLVRTKNLEVRDKYIVDKIKSIEKNKTIAILYRNNISAFSLIFKLQKEGLDFSLSDKKFQYLKSQSLKDILNILEFSYKPYDKEIFENIYYKLGAYLKKDFLKFIPSYNSENIFDILLDIEGLKSYQYQNIEDIKAKFEFMKDLNLYKRLLNIDLLIDYRSYLKSSLNIDSNTLRTYDIIMESLLDISKTTESLDDLKLKLESIYECQSERSSLNLSTIHSSKGLEYDCVFIIDLNRDEFPGINSSLDDDLLEEERRLFYVAMTRAKESLFLISQKTRNGNKIYPSEFYEEVRKMKKSK</sequence>
<accession>A0AAW9MZ46</accession>
<dbReference type="PANTHER" id="PTHR11070">
    <property type="entry name" value="UVRD / RECB / PCRA DNA HELICASE FAMILY MEMBER"/>
    <property type="match status" value="1"/>
</dbReference>
<evidence type="ECO:0000313" key="14">
    <source>
        <dbReference type="EMBL" id="MEB3430168.1"/>
    </source>
</evidence>
<gene>
    <name evidence="14" type="ORF">VLK81_09250</name>
</gene>
<feature type="domain" description="UvrD-like helicase C-terminal" evidence="13">
    <location>
        <begin position="276"/>
        <end position="531"/>
    </location>
</feature>
<evidence type="ECO:0000259" key="12">
    <source>
        <dbReference type="PROSITE" id="PS51198"/>
    </source>
</evidence>
<dbReference type="RefSeq" id="WP_324620356.1">
    <property type="nucleotide sequence ID" value="NZ_JAYKOT010000003.1"/>
</dbReference>
<dbReference type="CDD" id="cd17932">
    <property type="entry name" value="DEXQc_UvrD"/>
    <property type="match status" value="1"/>
</dbReference>
<dbReference type="AlphaFoldDB" id="A0AAW9MZ46"/>
<comment type="catalytic activity">
    <reaction evidence="10">
        <text>ATP + H2O = ADP + phosphate + H(+)</text>
        <dbReference type="Rhea" id="RHEA:13065"/>
        <dbReference type="ChEBI" id="CHEBI:15377"/>
        <dbReference type="ChEBI" id="CHEBI:15378"/>
        <dbReference type="ChEBI" id="CHEBI:30616"/>
        <dbReference type="ChEBI" id="CHEBI:43474"/>
        <dbReference type="ChEBI" id="CHEBI:456216"/>
        <dbReference type="EC" id="5.6.2.4"/>
    </reaction>
</comment>
<comment type="similarity">
    <text evidence="1">Belongs to the helicase family. UvrD subfamily.</text>
</comment>
<keyword evidence="3 11" id="KW-0378">Hydrolase</keyword>
<dbReference type="Pfam" id="PF13361">
    <property type="entry name" value="UvrD_C"/>
    <property type="match status" value="1"/>
</dbReference>
<feature type="domain" description="UvrD-like helicase ATP-binding" evidence="12">
    <location>
        <begin position="1"/>
        <end position="275"/>
    </location>
</feature>
<dbReference type="GO" id="GO:0016787">
    <property type="term" value="F:hydrolase activity"/>
    <property type="evidence" value="ECO:0007669"/>
    <property type="project" value="UniProtKB-UniRule"/>
</dbReference>
<dbReference type="InterPro" id="IPR000212">
    <property type="entry name" value="DNA_helicase_UvrD/REP"/>
</dbReference>
<dbReference type="PROSITE" id="PS51217">
    <property type="entry name" value="UVRD_HELICASE_CTER"/>
    <property type="match status" value="1"/>
</dbReference>
<dbReference type="Gene3D" id="1.10.10.160">
    <property type="match status" value="1"/>
</dbReference>
<evidence type="ECO:0000256" key="3">
    <source>
        <dbReference type="ARBA" id="ARBA00022801"/>
    </source>
</evidence>
<dbReference type="InterPro" id="IPR014016">
    <property type="entry name" value="UvrD-like_ATP-bd"/>
</dbReference>
<feature type="binding site" evidence="11">
    <location>
        <begin position="22"/>
        <end position="29"/>
    </location>
    <ligand>
        <name>ATP</name>
        <dbReference type="ChEBI" id="CHEBI:30616"/>
    </ligand>
</feature>
<evidence type="ECO:0000259" key="13">
    <source>
        <dbReference type="PROSITE" id="PS51217"/>
    </source>
</evidence>
<evidence type="ECO:0000256" key="10">
    <source>
        <dbReference type="ARBA" id="ARBA00048988"/>
    </source>
</evidence>
<evidence type="ECO:0000256" key="11">
    <source>
        <dbReference type="PROSITE-ProRule" id="PRU00560"/>
    </source>
</evidence>
<protein>
    <recommendedName>
        <fullName evidence="9">DNA 3'-5' helicase</fullName>
        <ecNumber evidence="9">5.6.2.4</ecNumber>
    </recommendedName>
</protein>
<dbReference type="GO" id="GO:0005524">
    <property type="term" value="F:ATP binding"/>
    <property type="evidence" value="ECO:0007669"/>
    <property type="project" value="UniProtKB-UniRule"/>
</dbReference>
<evidence type="ECO:0000256" key="5">
    <source>
        <dbReference type="ARBA" id="ARBA00022840"/>
    </source>
</evidence>
<evidence type="ECO:0000256" key="6">
    <source>
        <dbReference type="ARBA" id="ARBA00023125"/>
    </source>
</evidence>
<evidence type="ECO:0000256" key="1">
    <source>
        <dbReference type="ARBA" id="ARBA00009922"/>
    </source>
</evidence>
<organism evidence="14 15">
    <name type="scientific">Citroniella saccharovorans</name>
    <dbReference type="NCBI Taxonomy" id="2053367"/>
    <lineage>
        <taxon>Bacteria</taxon>
        <taxon>Bacillati</taxon>
        <taxon>Bacillota</taxon>
        <taxon>Tissierellia</taxon>
        <taxon>Tissierellales</taxon>
        <taxon>Peptoniphilaceae</taxon>
        <taxon>Citroniella</taxon>
    </lineage>
</organism>
<dbReference type="Proteomes" id="UP001357733">
    <property type="component" value="Unassembled WGS sequence"/>
</dbReference>
<comment type="catalytic activity">
    <reaction evidence="8">
        <text>Couples ATP hydrolysis with the unwinding of duplex DNA by translocating in the 3'-5' direction.</text>
        <dbReference type="EC" id="5.6.2.4"/>
    </reaction>
</comment>
<keyword evidence="15" id="KW-1185">Reference proteome</keyword>
<dbReference type="GO" id="GO:0043138">
    <property type="term" value="F:3'-5' DNA helicase activity"/>
    <property type="evidence" value="ECO:0007669"/>
    <property type="project" value="UniProtKB-EC"/>
</dbReference>
<dbReference type="InterPro" id="IPR013986">
    <property type="entry name" value="DExx_box_DNA_helicase_dom_sf"/>
</dbReference>
<dbReference type="Gene3D" id="3.40.50.300">
    <property type="entry name" value="P-loop containing nucleotide triphosphate hydrolases"/>
    <property type="match status" value="2"/>
</dbReference>
<proteinExistence type="inferred from homology"/>
<dbReference type="InterPro" id="IPR014017">
    <property type="entry name" value="DNA_helicase_UvrD-like_C"/>
</dbReference>
<evidence type="ECO:0000256" key="2">
    <source>
        <dbReference type="ARBA" id="ARBA00022741"/>
    </source>
</evidence>
<dbReference type="EMBL" id="JAYKOT010000003">
    <property type="protein sequence ID" value="MEB3430168.1"/>
    <property type="molecule type" value="Genomic_DNA"/>
</dbReference>
<evidence type="ECO:0000256" key="9">
    <source>
        <dbReference type="ARBA" id="ARBA00034808"/>
    </source>
</evidence>
<comment type="caution">
    <text evidence="14">The sequence shown here is derived from an EMBL/GenBank/DDBJ whole genome shotgun (WGS) entry which is preliminary data.</text>
</comment>
<dbReference type="PANTHER" id="PTHR11070:SF2">
    <property type="entry name" value="ATP-DEPENDENT DNA HELICASE SRS2"/>
    <property type="match status" value="1"/>
</dbReference>
<evidence type="ECO:0000256" key="8">
    <source>
        <dbReference type="ARBA" id="ARBA00034617"/>
    </source>
</evidence>
<dbReference type="GO" id="GO:0000725">
    <property type="term" value="P:recombinational repair"/>
    <property type="evidence" value="ECO:0007669"/>
    <property type="project" value="TreeGrafter"/>
</dbReference>
<evidence type="ECO:0000256" key="7">
    <source>
        <dbReference type="ARBA" id="ARBA00023235"/>
    </source>
</evidence>
<keyword evidence="6" id="KW-0238">DNA-binding</keyword>
<dbReference type="Gene3D" id="1.10.486.10">
    <property type="entry name" value="PCRA, domain 4"/>
    <property type="match status" value="1"/>
</dbReference>
<reference evidence="14 15" key="1">
    <citation type="submission" date="2024-01" db="EMBL/GenBank/DDBJ databases">
        <title>Complete genome sequence of Citroniella saccharovorans strain M6.X9, isolated from human fecal sample.</title>
        <authorList>
            <person name="Cheng G."/>
            <person name="Westerholm M."/>
            <person name="Schnurer A."/>
        </authorList>
    </citation>
    <scope>NUCLEOTIDE SEQUENCE [LARGE SCALE GENOMIC DNA]</scope>
    <source>
        <strain evidence="14 15">DSM 29873</strain>
    </source>
</reference>
<keyword evidence="5 11" id="KW-0067">ATP-binding</keyword>
<dbReference type="GO" id="GO:0003677">
    <property type="term" value="F:DNA binding"/>
    <property type="evidence" value="ECO:0007669"/>
    <property type="project" value="UniProtKB-KW"/>
</dbReference>